<proteinExistence type="inferred from homology"/>
<dbReference type="InterPro" id="IPR004493">
    <property type="entry name" value="Leu-tRNA-synth_Ia_arc/euk"/>
</dbReference>
<keyword evidence="4" id="KW-0067">ATP-binding</keyword>
<dbReference type="eggNOG" id="KOG0437">
    <property type="taxonomic scope" value="Eukaryota"/>
</dbReference>
<dbReference type="AlphaFoldDB" id="T1HFE0"/>
<keyword evidence="5" id="KW-0648">Protein biosynthesis</keyword>
<accession>T1HFE0</accession>
<dbReference type="STRING" id="13249.T1HFE0"/>
<evidence type="ECO:0000256" key="1">
    <source>
        <dbReference type="ARBA" id="ARBA00005594"/>
    </source>
</evidence>
<dbReference type="GO" id="GO:0004823">
    <property type="term" value="F:leucine-tRNA ligase activity"/>
    <property type="evidence" value="ECO:0007669"/>
    <property type="project" value="InterPro"/>
</dbReference>
<keyword evidence="2" id="KW-0436">Ligase</keyword>
<feature type="domain" description="Methionyl/Valyl/Leucyl/Isoleucyl-tRNA synthetase anticodon-binding" evidence="7">
    <location>
        <begin position="2"/>
        <end position="121"/>
    </location>
</feature>
<dbReference type="SUPFAM" id="SSF47323">
    <property type="entry name" value="Anticodon-binding domain of a subclass of class I aminoacyl-tRNA synthetases"/>
    <property type="match status" value="1"/>
</dbReference>
<dbReference type="VEuPathDB" id="VectorBase:RPRC002762"/>
<evidence type="ECO:0000256" key="3">
    <source>
        <dbReference type="ARBA" id="ARBA00022741"/>
    </source>
</evidence>
<dbReference type="InParanoid" id="T1HFE0"/>
<evidence type="ECO:0000256" key="5">
    <source>
        <dbReference type="ARBA" id="ARBA00022917"/>
    </source>
</evidence>
<dbReference type="HOGENOM" id="CLU_1327827_0_0_1"/>
<evidence type="ECO:0000256" key="4">
    <source>
        <dbReference type="ARBA" id="ARBA00022840"/>
    </source>
</evidence>
<protein>
    <submittedName>
        <fullName evidence="8">Anticodon_1 domain-containing protein</fullName>
    </submittedName>
</protein>
<dbReference type="Gene3D" id="1.10.730.10">
    <property type="entry name" value="Isoleucyl-tRNA Synthetase, Domain 1"/>
    <property type="match status" value="1"/>
</dbReference>
<reference evidence="8" key="1">
    <citation type="submission" date="2015-05" db="UniProtKB">
        <authorList>
            <consortium name="EnsemblMetazoa"/>
        </authorList>
    </citation>
    <scope>IDENTIFICATION</scope>
</reference>
<dbReference type="Pfam" id="PF08264">
    <property type="entry name" value="Anticodon_1"/>
    <property type="match status" value="1"/>
</dbReference>
<keyword evidence="6" id="KW-0030">Aminoacyl-tRNA synthetase</keyword>
<sequence length="207" mass="24438">MSEINQKIIETDEFYEKMLFKEALRTGFFEMQSARDKYREMTSNIQMHEELVMAFIRIQALLMSPICPHVAEHVFSLIREETNILDSKWPVAGEVDTYLIKSSAYLMDTAHRFRIQVKALRQNKGKDSKVKLGNGPFKATIYIAKSYPLWQGLILNKLKEMYEVSRISILQSSKFCRNMGTMWEYVYRECCLELSVTSRMKKYIRRD</sequence>
<dbReference type="EnsemblMetazoa" id="RPRC002762-RA">
    <property type="protein sequence ID" value="RPRC002762-PA"/>
    <property type="gene ID" value="RPRC002762"/>
</dbReference>
<dbReference type="Proteomes" id="UP000015103">
    <property type="component" value="Unassembled WGS sequence"/>
</dbReference>
<evidence type="ECO:0000256" key="2">
    <source>
        <dbReference type="ARBA" id="ARBA00022598"/>
    </source>
</evidence>
<organism evidence="8 9">
    <name type="scientific">Rhodnius prolixus</name>
    <name type="common">Triatomid bug</name>
    <dbReference type="NCBI Taxonomy" id="13249"/>
    <lineage>
        <taxon>Eukaryota</taxon>
        <taxon>Metazoa</taxon>
        <taxon>Ecdysozoa</taxon>
        <taxon>Arthropoda</taxon>
        <taxon>Hexapoda</taxon>
        <taxon>Insecta</taxon>
        <taxon>Pterygota</taxon>
        <taxon>Neoptera</taxon>
        <taxon>Paraneoptera</taxon>
        <taxon>Hemiptera</taxon>
        <taxon>Heteroptera</taxon>
        <taxon>Panheteroptera</taxon>
        <taxon>Cimicomorpha</taxon>
        <taxon>Reduviidae</taxon>
        <taxon>Triatominae</taxon>
        <taxon>Rhodnius</taxon>
    </lineage>
</organism>
<name>T1HFE0_RHOPR</name>
<evidence type="ECO:0000259" key="7">
    <source>
        <dbReference type="Pfam" id="PF08264"/>
    </source>
</evidence>
<evidence type="ECO:0000313" key="8">
    <source>
        <dbReference type="EnsemblMetazoa" id="RPRC002762-PA"/>
    </source>
</evidence>
<dbReference type="GO" id="GO:0005524">
    <property type="term" value="F:ATP binding"/>
    <property type="evidence" value="ECO:0007669"/>
    <property type="project" value="UniProtKB-KW"/>
</dbReference>
<dbReference type="GO" id="GO:0006429">
    <property type="term" value="P:leucyl-tRNA aminoacylation"/>
    <property type="evidence" value="ECO:0007669"/>
    <property type="project" value="InterPro"/>
</dbReference>
<evidence type="ECO:0000313" key="9">
    <source>
        <dbReference type="Proteomes" id="UP000015103"/>
    </source>
</evidence>
<dbReference type="PANTHER" id="PTHR45794">
    <property type="entry name" value="LEUCYL-TRNA SYNTHETASE"/>
    <property type="match status" value="1"/>
</dbReference>
<dbReference type="InterPro" id="IPR009080">
    <property type="entry name" value="tRNAsynth_Ia_anticodon-bd"/>
</dbReference>
<dbReference type="PANTHER" id="PTHR45794:SF1">
    <property type="entry name" value="LEUCINE--TRNA LIGASE, CYTOPLASMIC"/>
    <property type="match status" value="1"/>
</dbReference>
<keyword evidence="3" id="KW-0547">Nucleotide-binding</keyword>
<evidence type="ECO:0000256" key="6">
    <source>
        <dbReference type="ARBA" id="ARBA00023146"/>
    </source>
</evidence>
<keyword evidence="9" id="KW-1185">Reference proteome</keyword>
<dbReference type="InterPro" id="IPR013155">
    <property type="entry name" value="M/V/L/I-tRNA-synth_anticd-bd"/>
</dbReference>
<comment type="similarity">
    <text evidence="1">Belongs to the class-I aminoacyl-tRNA synthetase family.</text>
</comment>
<dbReference type="EMBL" id="ACPB03022881">
    <property type="status" value="NOT_ANNOTATED_CDS"/>
    <property type="molecule type" value="Genomic_DNA"/>
</dbReference>